<proteinExistence type="predicted"/>
<dbReference type="AlphaFoldDB" id="A0A1L0C4I3"/>
<dbReference type="PANTHER" id="PTHR35519">
    <property type="entry name" value="MEMBRANE PROTEINS"/>
    <property type="match status" value="1"/>
</dbReference>
<feature type="compositionally biased region" description="Polar residues" evidence="1">
    <location>
        <begin position="200"/>
        <end position="209"/>
    </location>
</feature>
<evidence type="ECO:0000313" key="3">
    <source>
        <dbReference type="Proteomes" id="UP000182259"/>
    </source>
</evidence>
<protein>
    <submittedName>
        <fullName evidence="2">CIC11C00000003923</fullName>
    </submittedName>
</protein>
<accession>A0A1L0C4I3</accession>
<evidence type="ECO:0000313" key="2">
    <source>
        <dbReference type="EMBL" id="SGZ58521.1"/>
    </source>
</evidence>
<dbReference type="PANTHER" id="PTHR35519:SF1">
    <property type="entry name" value="YALI0C06193P"/>
    <property type="match status" value="1"/>
</dbReference>
<gene>
    <name evidence="2" type="ORF">SAMEA4029009_CIC11G00000003923</name>
</gene>
<dbReference type="Proteomes" id="UP000182259">
    <property type="component" value="Chromosome VI"/>
</dbReference>
<reference evidence="2 3" key="1">
    <citation type="submission" date="2016-10" db="EMBL/GenBank/DDBJ databases">
        <authorList>
            <person name="de Groot N.N."/>
        </authorList>
    </citation>
    <scope>NUCLEOTIDE SEQUENCE [LARGE SCALE GENOMIC DNA]</scope>
    <source>
        <strain evidence="2 3">PYCC 4715</strain>
    </source>
</reference>
<name>A0A1L0C4I3_9ASCO</name>
<sequence>MAQFQQQLEGVPGYDMGMDLFNEYAEKHFNNTDPFEDSEGNKRKLTTGYNSEHEKRAWKRVQSLAWEHDKCFLGSCGVGLDCGIGLVPIMVFLFPGVGPLAMYVVHSRLIHKAEENVHLPSTLVAKMQSNILLDLLLSLPPVIGAYLSWMHGCLTRNAGMFYVYLEYLAKERQSGRLPQYEGTRLEMHNMYAGTAREQNYARNQPNTTIQSSKQKNSKKLSKYQPMETIEVGVQQSGIR</sequence>
<feature type="region of interest" description="Disordered" evidence="1">
    <location>
        <begin position="200"/>
        <end position="221"/>
    </location>
</feature>
<dbReference type="Pfam" id="PF13430">
    <property type="entry name" value="DUF4112"/>
    <property type="match status" value="1"/>
</dbReference>
<evidence type="ECO:0000256" key="1">
    <source>
        <dbReference type="SAM" id="MobiDB-lite"/>
    </source>
</evidence>
<dbReference type="InterPro" id="IPR025187">
    <property type="entry name" value="DUF4112"/>
</dbReference>
<dbReference type="EMBL" id="LT635769">
    <property type="protein sequence ID" value="SGZ58521.1"/>
    <property type="molecule type" value="Genomic_DNA"/>
</dbReference>
<organism evidence="2 3">
    <name type="scientific">Sungouiella intermedia</name>
    <dbReference type="NCBI Taxonomy" id="45354"/>
    <lineage>
        <taxon>Eukaryota</taxon>
        <taxon>Fungi</taxon>
        <taxon>Dikarya</taxon>
        <taxon>Ascomycota</taxon>
        <taxon>Saccharomycotina</taxon>
        <taxon>Pichiomycetes</taxon>
        <taxon>Metschnikowiaceae</taxon>
        <taxon>Sungouiella</taxon>
    </lineage>
</organism>